<dbReference type="GO" id="GO:0034040">
    <property type="term" value="F:ATPase-coupled lipid transmembrane transporter activity"/>
    <property type="evidence" value="ECO:0007669"/>
    <property type="project" value="TreeGrafter"/>
</dbReference>
<evidence type="ECO:0000256" key="2">
    <source>
        <dbReference type="ARBA" id="ARBA00022692"/>
    </source>
</evidence>
<dbReference type="GO" id="GO:0005886">
    <property type="term" value="C:plasma membrane"/>
    <property type="evidence" value="ECO:0007669"/>
    <property type="project" value="UniProtKB-SubCell"/>
</dbReference>
<reference evidence="10 11" key="1">
    <citation type="submission" date="2020-05" db="EMBL/GenBank/DDBJ databases">
        <title>Mucilaginibacter mali sp. nov.</title>
        <authorList>
            <person name="Kim H.S."/>
            <person name="Lee K.C."/>
            <person name="Suh M.K."/>
            <person name="Kim J.-S."/>
            <person name="Han K.-I."/>
            <person name="Eom M.K."/>
            <person name="Shin Y.K."/>
            <person name="Lee J.-S."/>
        </authorList>
    </citation>
    <scope>NUCLEOTIDE SEQUENCE [LARGE SCALE GENOMIC DNA]</scope>
    <source>
        <strain evidence="10 11">G2-14</strain>
    </source>
</reference>
<dbReference type="PROSITE" id="PS50893">
    <property type="entry name" value="ABC_TRANSPORTER_2"/>
    <property type="match status" value="1"/>
</dbReference>
<dbReference type="KEGG" id="mmab:HQ865_09135"/>
<keyword evidence="2 7" id="KW-0812">Transmembrane</keyword>
<dbReference type="PROSITE" id="PS50929">
    <property type="entry name" value="ABC_TM1F"/>
    <property type="match status" value="1"/>
</dbReference>
<organism evidence="10 11">
    <name type="scientific">Mucilaginibacter mali</name>
    <dbReference type="NCBI Taxonomy" id="2740462"/>
    <lineage>
        <taxon>Bacteria</taxon>
        <taxon>Pseudomonadati</taxon>
        <taxon>Bacteroidota</taxon>
        <taxon>Sphingobacteriia</taxon>
        <taxon>Sphingobacteriales</taxon>
        <taxon>Sphingobacteriaceae</taxon>
        <taxon>Mucilaginibacter</taxon>
    </lineage>
</organism>
<dbReference type="EMBL" id="CP054139">
    <property type="protein sequence ID" value="QKJ29912.1"/>
    <property type="molecule type" value="Genomic_DNA"/>
</dbReference>
<comment type="subcellular location">
    <subcellularLocation>
        <location evidence="1">Cell membrane</location>
        <topology evidence="1">Multi-pass membrane protein</topology>
    </subcellularLocation>
</comment>
<feature type="transmembrane region" description="Helical" evidence="7">
    <location>
        <begin position="48"/>
        <end position="69"/>
    </location>
</feature>
<evidence type="ECO:0000259" key="9">
    <source>
        <dbReference type="PROSITE" id="PS50929"/>
    </source>
</evidence>
<evidence type="ECO:0000313" key="10">
    <source>
        <dbReference type="EMBL" id="QKJ29912.1"/>
    </source>
</evidence>
<feature type="domain" description="ABC transporter" evidence="8">
    <location>
        <begin position="324"/>
        <end position="531"/>
    </location>
</feature>
<feature type="transmembrane region" description="Helical" evidence="7">
    <location>
        <begin position="263"/>
        <end position="283"/>
    </location>
</feature>
<keyword evidence="5 7" id="KW-1133">Transmembrane helix</keyword>
<dbReference type="SMART" id="SM00382">
    <property type="entry name" value="AAA"/>
    <property type="match status" value="1"/>
</dbReference>
<keyword evidence="4 10" id="KW-0067">ATP-binding</keyword>
<dbReference type="Proteomes" id="UP000505355">
    <property type="component" value="Chromosome"/>
</dbReference>
<keyword evidence="11" id="KW-1185">Reference proteome</keyword>
<evidence type="ECO:0000256" key="7">
    <source>
        <dbReference type="SAM" id="Phobius"/>
    </source>
</evidence>
<dbReference type="SUPFAM" id="SSF52540">
    <property type="entry name" value="P-loop containing nucleoside triphosphate hydrolases"/>
    <property type="match status" value="1"/>
</dbReference>
<dbReference type="PANTHER" id="PTHR24221:SF654">
    <property type="entry name" value="ATP-BINDING CASSETTE SUB-FAMILY B MEMBER 6"/>
    <property type="match status" value="1"/>
</dbReference>
<dbReference type="Gene3D" id="1.20.1560.10">
    <property type="entry name" value="ABC transporter type 1, transmembrane domain"/>
    <property type="match status" value="1"/>
</dbReference>
<evidence type="ECO:0000259" key="8">
    <source>
        <dbReference type="PROSITE" id="PS50893"/>
    </source>
</evidence>
<dbReference type="GO" id="GO:0140359">
    <property type="term" value="F:ABC-type transporter activity"/>
    <property type="evidence" value="ECO:0007669"/>
    <property type="project" value="InterPro"/>
</dbReference>
<evidence type="ECO:0000313" key="11">
    <source>
        <dbReference type="Proteomes" id="UP000505355"/>
    </source>
</evidence>
<dbReference type="InterPro" id="IPR003439">
    <property type="entry name" value="ABC_transporter-like_ATP-bd"/>
</dbReference>
<dbReference type="InterPro" id="IPR036640">
    <property type="entry name" value="ABC1_TM_sf"/>
</dbReference>
<dbReference type="InterPro" id="IPR017871">
    <property type="entry name" value="ABC_transporter-like_CS"/>
</dbReference>
<protein>
    <submittedName>
        <fullName evidence="10">ABC transporter ATP-binding protein</fullName>
    </submittedName>
</protein>
<dbReference type="InterPro" id="IPR039421">
    <property type="entry name" value="Type_1_exporter"/>
</dbReference>
<evidence type="ECO:0000256" key="3">
    <source>
        <dbReference type="ARBA" id="ARBA00022741"/>
    </source>
</evidence>
<feature type="transmembrane region" description="Helical" evidence="7">
    <location>
        <begin position="135"/>
        <end position="168"/>
    </location>
</feature>
<evidence type="ECO:0000256" key="5">
    <source>
        <dbReference type="ARBA" id="ARBA00022989"/>
    </source>
</evidence>
<dbReference type="RefSeq" id="WP_173414602.1">
    <property type="nucleotide sequence ID" value="NZ_CP054139.1"/>
</dbReference>
<keyword evidence="3" id="KW-0547">Nucleotide-binding</keyword>
<keyword evidence="6 7" id="KW-0472">Membrane</keyword>
<evidence type="ECO:0000256" key="1">
    <source>
        <dbReference type="ARBA" id="ARBA00004651"/>
    </source>
</evidence>
<dbReference type="PANTHER" id="PTHR24221">
    <property type="entry name" value="ATP-BINDING CASSETTE SUB-FAMILY B"/>
    <property type="match status" value="1"/>
</dbReference>
<dbReference type="GO" id="GO:0016887">
    <property type="term" value="F:ATP hydrolysis activity"/>
    <property type="evidence" value="ECO:0007669"/>
    <property type="project" value="InterPro"/>
</dbReference>
<feature type="transmembrane region" description="Helical" evidence="7">
    <location>
        <begin position="6"/>
        <end position="27"/>
    </location>
</feature>
<dbReference type="InterPro" id="IPR003593">
    <property type="entry name" value="AAA+_ATPase"/>
</dbReference>
<name>A0A7D4QEV3_9SPHI</name>
<proteinExistence type="predicted"/>
<feature type="transmembrane region" description="Helical" evidence="7">
    <location>
        <begin position="238"/>
        <end position="257"/>
    </location>
</feature>
<dbReference type="InterPro" id="IPR027417">
    <property type="entry name" value="P-loop_NTPase"/>
</dbReference>
<dbReference type="GO" id="GO:0005524">
    <property type="term" value="F:ATP binding"/>
    <property type="evidence" value="ECO:0007669"/>
    <property type="project" value="UniProtKB-KW"/>
</dbReference>
<dbReference type="Pfam" id="PF00664">
    <property type="entry name" value="ABC_membrane"/>
    <property type="match status" value="1"/>
</dbReference>
<accession>A0A7D4QEV3</accession>
<dbReference type="Pfam" id="PF00005">
    <property type="entry name" value="ABC_tran"/>
    <property type="match status" value="1"/>
</dbReference>
<dbReference type="SUPFAM" id="SSF90123">
    <property type="entry name" value="ABC transporter transmembrane region"/>
    <property type="match status" value="1"/>
</dbReference>
<dbReference type="Gene3D" id="3.40.50.300">
    <property type="entry name" value="P-loop containing nucleotide triphosphate hydrolases"/>
    <property type="match status" value="1"/>
</dbReference>
<evidence type="ECO:0000256" key="6">
    <source>
        <dbReference type="ARBA" id="ARBA00023136"/>
    </source>
</evidence>
<evidence type="ECO:0000256" key="4">
    <source>
        <dbReference type="ARBA" id="ARBA00022840"/>
    </source>
</evidence>
<feature type="domain" description="ABC transmembrane type-1" evidence="9">
    <location>
        <begin position="6"/>
        <end position="294"/>
    </location>
</feature>
<dbReference type="PROSITE" id="PS00211">
    <property type="entry name" value="ABC_TRANSPORTER_1"/>
    <property type="match status" value="1"/>
</dbReference>
<dbReference type="AlphaFoldDB" id="A0A7D4QEV3"/>
<gene>
    <name evidence="10" type="ORF">HQ865_09135</name>
</gene>
<sequence length="531" mass="59358">MAGLDLLMSLADVAFLAALLFIIRVYTGGNTVGSSFANYAELIIQKPVMLTGAFLVLYTFKNIAGVWILKCQHNYVFRVSSRLSEKNINNYFNGSYADYVHTDSSIRARHISNVPIEFSSYVLTNLQQIIAQGMLIIFTVSAILLYHPVLFVLLLLLLLPPVILLGWFSRGQLKKVRVQIKQSSAKALQYLHESLAGYVEGNVYHASGFFIKRYLQHQQQLNQNIATQQTLQGSSSRFIEVFALLGFFILVVINSYFSGRDTIDVLTIGVFMAAAYKIIPGAVRILNSVTQMKTYSFILDDLANEALPKENVTTSGRSSGINNIRFDNISFKFKDHNVVDNLSFGLQPGDIAGISGVSGRGKTTIINLLLGFLQQDSGLIFINNEISDIAYRKTYWQRIAYVKQQAFFINDTILKNITLTEDGFDKARLDKALQISGLDVLLNTFPEGIDKLIKEHGKNISGGQRQRVALARALYHDHDLLILDEPFSELDEDAEREILTRLGSDNTKGIMVLLITHNKASLCFCNKIILA</sequence>
<dbReference type="InterPro" id="IPR011527">
    <property type="entry name" value="ABC1_TM_dom"/>
</dbReference>